<reference evidence="2" key="1">
    <citation type="submission" date="2023-07" db="EMBL/GenBank/DDBJ databases">
        <title>Black Yeasts Isolated from many extreme environments.</title>
        <authorList>
            <person name="Coleine C."/>
            <person name="Stajich J.E."/>
            <person name="Selbmann L."/>
        </authorList>
    </citation>
    <scope>NUCLEOTIDE SEQUENCE</scope>
    <source>
        <strain evidence="2">CCFEE 5485</strain>
    </source>
</reference>
<gene>
    <name evidence="2" type="ORF">LTR78_005218</name>
</gene>
<evidence type="ECO:0000313" key="2">
    <source>
        <dbReference type="EMBL" id="KAK3674874.1"/>
    </source>
</evidence>
<keyword evidence="3" id="KW-1185">Reference proteome</keyword>
<accession>A0AAE0WN50</accession>
<feature type="region of interest" description="Disordered" evidence="1">
    <location>
        <begin position="73"/>
        <end position="114"/>
    </location>
</feature>
<dbReference type="EMBL" id="JAUTXT010000017">
    <property type="protein sequence ID" value="KAK3674874.1"/>
    <property type="molecule type" value="Genomic_DNA"/>
</dbReference>
<organism evidence="2 3">
    <name type="scientific">Recurvomyces mirabilis</name>
    <dbReference type="NCBI Taxonomy" id="574656"/>
    <lineage>
        <taxon>Eukaryota</taxon>
        <taxon>Fungi</taxon>
        <taxon>Dikarya</taxon>
        <taxon>Ascomycota</taxon>
        <taxon>Pezizomycotina</taxon>
        <taxon>Dothideomycetes</taxon>
        <taxon>Dothideomycetidae</taxon>
        <taxon>Mycosphaerellales</taxon>
        <taxon>Teratosphaeriaceae</taxon>
        <taxon>Recurvomyces</taxon>
    </lineage>
</organism>
<sequence length="114" mass="12676">MPKGAEQRDHRKACTLCSTLQDVLVRCQIDESGKWHFVCPGSCWKQVSGGVIDGDKTDEHKFYRYGGMWKNKHDAVSAKKPKKKGSKTAVGSTTDDLEEPHEHDDDSGVAIDET</sequence>
<comment type="caution">
    <text evidence="2">The sequence shown here is derived from an EMBL/GenBank/DDBJ whole genome shotgun (WGS) entry which is preliminary data.</text>
</comment>
<dbReference type="Proteomes" id="UP001274830">
    <property type="component" value="Unassembled WGS sequence"/>
</dbReference>
<evidence type="ECO:0000256" key="1">
    <source>
        <dbReference type="SAM" id="MobiDB-lite"/>
    </source>
</evidence>
<name>A0AAE0WN50_9PEZI</name>
<dbReference type="AlphaFoldDB" id="A0AAE0WN50"/>
<proteinExistence type="predicted"/>
<protein>
    <submittedName>
        <fullName evidence="2">Uncharacterized protein</fullName>
    </submittedName>
</protein>
<evidence type="ECO:0000313" key="3">
    <source>
        <dbReference type="Proteomes" id="UP001274830"/>
    </source>
</evidence>